<comment type="caution">
    <text evidence="8">The sequence shown here is derived from an EMBL/GenBank/DDBJ whole genome shotgun (WGS) entry which is preliminary data.</text>
</comment>
<dbReference type="InterPro" id="IPR018076">
    <property type="entry name" value="T2SS_GspF_dom"/>
</dbReference>
<evidence type="ECO:0000259" key="7">
    <source>
        <dbReference type="Pfam" id="PF00482"/>
    </source>
</evidence>
<dbReference type="GO" id="GO:0005886">
    <property type="term" value="C:plasma membrane"/>
    <property type="evidence" value="ECO:0007669"/>
    <property type="project" value="UniProtKB-SubCell"/>
</dbReference>
<feature type="domain" description="Type II secretion system protein GspF" evidence="7">
    <location>
        <begin position="159"/>
        <end position="283"/>
    </location>
</feature>
<evidence type="ECO:0000256" key="2">
    <source>
        <dbReference type="ARBA" id="ARBA00022475"/>
    </source>
</evidence>
<sequence>MAGGLPNILSLALLLSLVYLFIALAVAAMRLTDTSDKEMRRRIEQLTRGEGLGLEPADIVKKHELSGLRWLDVFLARHAWSGRMNKVLNQADIKAPLGIFVLLSLVFGLTGYLGAGLYIDNRLIRLGLALFLGFLPFKWVALRKAKRMGDFERQLPEALELVGRALRAGHTFTSGMGMVVSEFADPIHTEFQTTLEEINFGLGVTVALDNLMDRVDCPDLSFFVVSVKIQNESGGNLAEIVSNISWLIRERFKLKGRIQVLSAEGRMAAWVLCLLPFGVGGVVQMLNPGYMNLLFSHPIGIMMIYLIFGLVVMGVLVIRKMIRIEV</sequence>
<evidence type="ECO:0000256" key="3">
    <source>
        <dbReference type="ARBA" id="ARBA00022692"/>
    </source>
</evidence>
<keyword evidence="4 6" id="KW-1133">Transmembrane helix</keyword>
<evidence type="ECO:0000313" key="9">
    <source>
        <dbReference type="Proteomes" id="UP000482487"/>
    </source>
</evidence>
<evidence type="ECO:0000256" key="1">
    <source>
        <dbReference type="ARBA" id="ARBA00004651"/>
    </source>
</evidence>
<keyword evidence="5 6" id="KW-0472">Membrane</keyword>
<name>A0A7C9N0U4_9BACT</name>
<feature type="transmembrane region" description="Helical" evidence="6">
    <location>
        <begin position="93"/>
        <end position="117"/>
    </location>
</feature>
<dbReference type="PANTHER" id="PTHR35007">
    <property type="entry name" value="INTEGRAL MEMBRANE PROTEIN-RELATED"/>
    <property type="match status" value="1"/>
</dbReference>
<organism evidence="8 9">
    <name type="scientific">Solidesulfovibrio aerotolerans</name>
    <dbReference type="NCBI Taxonomy" id="295255"/>
    <lineage>
        <taxon>Bacteria</taxon>
        <taxon>Pseudomonadati</taxon>
        <taxon>Thermodesulfobacteriota</taxon>
        <taxon>Desulfovibrionia</taxon>
        <taxon>Desulfovibrionales</taxon>
        <taxon>Desulfovibrionaceae</taxon>
        <taxon>Solidesulfovibrio</taxon>
    </lineage>
</organism>
<dbReference type="PANTHER" id="PTHR35007:SF1">
    <property type="entry name" value="PILUS ASSEMBLY PROTEIN"/>
    <property type="match status" value="1"/>
</dbReference>
<evidence type="ECO:0000256" key="6">
    <source>
        <dbReference type="SAM" id="Phobius"/>
    </source>
</evidence>
<feature type="transmembrane region" description="Helical" evidence="6">
    <location>
        <begin position="267"/>
        <end position="287"/>
    </location>
</feature>
<accession>A0A7C9N0U4</accession>
<feature type="transmembrane region" description="Helical" evidence="6">
    <location>
        <begin position="12"/>
        <end position="32"/>
    </location>
</feature>
<keyword evidence="3 6" id="KW-0812">Transmembrane</keyword>
<dbReference type="OrthoDB" id="597333at2"/>
<proteinExistence type="predicted"/>
<reference evidence="8 9" key="1">
    <citation type="submission" date="2020-01" db="EMBL/GenBank/DDBJ databases">
        <title>Genome sequence of Desulfovibrio aerotolerans DSM 16695(T).</title>
        <authorList>
            <person name="Karnachuk O."/>
            <person name="Avakyan M."/>
            <person name="Mardanov A."/>
            <person name="Kadnikov V."/>
            <person name="Ravin N."/>
        </authorList>
    </citation>
    <scope>NUCLEOTIDE SEQUENCE [LARGE SCALE GENOMIC DNA]</scope>
    <source>
        <strain evidence="8 9">DSM 16695</strain>
    </source>
</reference>
<dbReference type="EMBL" id="WVUD01000016">
    <property type="protein sequence ID" value="MYL83557.1"/>
    <property type="molecule type" value="Genomic_DNA"/>
</dbReference>
<keyword evidence="9" id="KW-1185">Reference proteome</keyword>
<protein>
    <submittedName>
        <fullName evidence="8">Type II secretion protein F</fullName>
    </submittedName>
</protein>
<evidence type="ECO:0000256" key="5">
    <source>
        <dbReference type="ARBA" id="ARBA00023136"/>
    </source>
</evidence>
<dbReference type="Proteomes" id="UP000482487">
    <property type="component" value="Unassembled WGS sequence"/>
</dbReference>
<dbReference type="Pfam" id="PF00482">
    <property type="entry name" value="T2SSF"/>
    <property type="match status" value="1"/>
</dbReference>
<feature type="transmembrane region" description="Helical" evidence="6">
    <location>
        <begin position="123"/>
        <end position="141"/>
    </location>
</feature>
<comment type="subcellular location">
    <subcellularLocation>
        <location evidence="1">Cell membrane</location>
        <topology evidence="1">Multi-pass membrane protein</topology>
    </subcellularLocation>
</comment>
<evidence type="ECO:0000256" key="4">
    <source>
        <dbReference type="ARBA" id="ARBA00022989"/>
    </source>
</evidence>
<evidence type="ECO:0000313" key="8">
    <source>
        <dbReference type="EMBL" id="MYL83557.1"/>
    </source>
</evidence>
<feature type="transmembrane region" description="Helical" evidence="6">
    <location>
        <begin position="299"/>
        <end position="318"/>
    </location>
</feature>
<gene>
    <name evidence="8" type="ORF">GTA51_10520</name>
</gene>
<keyword evidence="2" id="KW-1003">Cell membrane</keyword>
<dbReference type="AlphaFoldDB" id="A0A7C9N0U4"/>
<dbReference type="RefSeq" id="WP_160960917.1">
    <property type="nucleotide sequence ID" value="NZ_WVUD01000016.1"/>
</dbReference>